<dbReference type="SUPFAM" id="SSF51735">
    <property type="entry name" value="NAD(P)-binding Rossmann-fold domains"/>
    <property type="match status" value="1"/>
</dbReference>
<dbReference type="InterPro" id="IPR032095">
    <property type="entry name" value="Sacchrp_dh-like_C"/>
</dbReference>
<dbReference type="EC" id="2.5.1.44" evidence="4"/>
<keyword evidence="4" id="KW-0808">Transferase</keyword>
<dbReference type="InterPro" id="IPR005097">
    <property type="entry name" value="Sacchrp_dh_NADP-bd"/>
</dbReference>
<dbReference type="Proteomes" id="UP000254968">
    <property type="component" value="Unassembled WGS sequence"/>
</dbReference>
<name>A0A378I5Q9_9GAMM</name>
<keyword evidence="1" id="KW-1133">Transmembrane helix</keyword>
<dbReference type="OrthoDB" id="9767495at2"/>
<dbReference type="Gene3D" id="3.30.360.30">
    <property type="entry name" value="homospermidine synthase like"/>
    <property type="match status" value="1"/>
</dbReference>
<keyword evidence="1" id="KW-0472">Membrane</keyword>
<evidence type="ECO:0000259" key="3">
    <source>
        <dbReference type="Pfam" id="PF16653"/>
    </source>
</evidence>
<dbReference type="InterPro" id="IPR036291">
    <property type="entry name" value="NAD(P)-bd_dom_sf"/>
</dbReference>
<keyword evidence="5" id="KW-1185">Reference proteome</keyword>
<dbReference type="Pfam" id="PF03435">
    <property type="entry name" value="Sacchrp_dh_NADP"/>
    <property type="match status" value="1"/>
</dbReference>
<keyword evidence="1" id="KW-0812">Transmembrane</keyword>
<evidence type="ECO:0000256" key="1">
    <source>
        <dbReference type="SAM" id="Phobius"/>
    </source>
</evidence>
<reference evidence="4 5" key="1">
    <citation type="submission" date="2018-06" db="EMBL/GenBank/DDBJ databases">
        <authorList>
            <consortium name="Pathogen Informatics"/>
            <person name="Doyle S."/>
        </authorList>
    </citation>
    <scope>NUCLEOTIDE SEQUENCE [LARGE SCALE GENOMIC DNA]</scope>
    <source>
        <strain evidence="4 5">NCTC13315</strain>
    </source>
</reference>
<dbReference type="InterPro" id="IPR023181">
    <property type="entry name" value="Homospermid_syn-like_C"/>
</dbReference>
<feature type="transmembrane region" description="Helical" evidence="1">
    <location>
        <begin position="12"/>
        <end position="33"/>
    </location>
</feature>
<dbReference type="EMBL" id="UGNV01000001">
    <property type="protein sequence ID" value="STX29991.1"/>
    <property type="molecule type" value="Genomic_DNA"/>
</dbReference>
<dbReference type="Pfam" id="PF16653">
    <property type="entry name" value="Sacchrp_dh_C"/>
    <property type="match status" value="1"/>
</dbReference>
<dbReference type="RefSeq" id="WP_115303710.1">
    <property type="nucleotide sequence ID" value="NZ_CAAAHO010000005.1"/>
</dbReference>
<dbReference type="AlphaFoldDB" id="A0A378I5Q9"/>
<feature type="domain" description="Saccharopine dehydrogenase NADP binding" evidence="2">
    <location>
        <begin position="12"/>
        <end position="147"/>
    </location>
</feature>
<proteinExistence type="predicted"/>
<dbReference type="GO" id="GO:0047296">
    <property type="term" value="F:homospermidine synthase activity"/>
    <property type="evidence" value="ECO:0007669"/>
    <property type="project" value="UniProtKB-EC"/>
</dbReference>
<evidence type="ECO:0000313" key="4">
    <source>
        <dbReference type="EMBL" id="STX29991.1"/>
    </source>
</evidence>
<protein>
    <submittedName>
        <fullName evidence="4">Homospermidine synthase</fullName>
        <ecNumber evidence="4">2.5.1.44</ecNumber>
    </submittedName>
</protein>
<evidence type="ECO:0000259" key="2">
    <source>
        <dbReference type="Pfam" id="PF03435"/>
    </source>
</evidence>
<organism evidence="4 5">
    <name type="scientific">Legionella beliardensis</name>
    <dbReference type="NCBI Taxonomy" id="91822"/>
    <lineage>
        <taxon>Bacteria</taxon>
        <taxon>Pseudomonadati</taxon>
        <taxon>Pseudomonadota</taxon>
        <taxon>Gammaproteobacteria</taxon>
        <taxon>Legionellales</taxon>
        <taxon>Legionellaceae</taxon>
        <taxon>Legionella</taxon>
    </lineage>
</organism>
<gene>
    <name evidence="4" type="primary">hss</name>
    <name evidence="4" type="ORF">NCTC13315_02552</name>
</gene>
<evidence type="ECO:0000313" key="5">
    <source>
        <dbReference type="Proteomes" id="UP000254968"/>
    </source>
</evidence>
<dbReference type="Gene3D" id="3.40.50.720">
    <property type="entry name" value="NAD(P)-binding Rossmann-like Domain"/>
    <property type="match status" value="1"/>
</dbReference>
<sequence length="468" mass="52590">MVIRKVQLQKRILILGFGSIGQAILPLLFRHLIFQPEQITIISKDNEGLKIAQQFQVNFHHQTITEENYYEILGGFLQEGDFLLNLSLGVSSVDLIKLCQEKGALYLDTCSEPWDGIYLDGSIAPALRTNYALREEVLKLKDKAKKTAVITHGANPGLVSHFVKQALLNMANDTGIAMSRLETATDWAELAHRLEIKSIHIAEHDTQTTRQPKKSEEFVNTWSVDGLISEGLQPAELGWGTHERHWPRDAEQHKFGPKCAIYLKRPGAATLVRTWTPLGGACHGFLITHAEAISLANYLTLQDDQGVYYRPTVHYAYNPCPDAVLSLYELSGNYFEAQEKKRLIVDEVMEGIDELGVLLMGNSKGAYWYGSQLSIQTARDFVPYNNATSLQVASGTLAGVLWALEHPDCGIVEPEDLDYRYVLDIAEPYLGNLGGYYTDWTPLQKRSELFAEAIDHSDPWQFLNIRVN</sequence>
<feature type="domain" description="Saccharopine dehydrogenase-like C-terminal" evidence="3">
    <location>
        <begin position="153"/>
        <end position="435"/>
    </location>
</feature>
<accession>A0A378I5Q9</accession>